<accession>A0A0C3EFF0</accession>
<sequence>MTDPSGAAPQPGPTDTSIAILQPTSFWSLMKRLQMITPSRPSTPQRWMNSSCYVKTVSSVVKKCRDTVLICSSSDDVEEGRIQINKRAAQSKGKMKGHNLADVEYDDILFKSIGIKPPHGIFLFGPPGTGKTLMAHAVANETGAFFLIDGLDKQLHPGEKPKYRPGFVEDIRRKKRANTKRAVEGLEAKRAVLYSDYAVNHRIINKYVRPSAAVGVKFDAIKLRHTKHAYA</sequence>
<evidence type="ECO:0000313" key="4">
    <source>
        <dbReference type="EMBL" id="KIM71410.1"/>
    </source>
</evidence>
<dbReference type="Gene3D" id="3.40.50.300">
    <property type="entry name" value="P-loop containing nucleotide triphosphate hydrolases"/>
    <property type="match status" value="1"/>
</dbReference>
<keyword evidence="5" id="KW-1185">Reference proteome</keyword>
<keyword evidence="2" id="KW-0067">ATP-binding</keyword>
<dbReference type="InParanoid" id="A0A0C3EFF0"/>
<gene>
    <name evidence="4" type="ORF">PILCRDRAFT_17103</name>
</gene>
<reference evidence="5" key="2">
    <citation type="submission" date="2015-01" db="EMBL/GenBank/DDBJ databases">
        <title>Evolutionary Origins and Diversification of the Mycorrhizal Mutualists.</title>
        <authorList>
            <consortium name="DOE Joint Genome Institute"/>
            <consortium name="Mycorrhizal Genomics Consortium"/>
            <person name="Kohler A."/>
            <person name="Kuo A."/>
            <person name="Nagy L.G."/>
            <person name="Floudas D."/>
            <person name="Copeland A."/>
            <person name="Barry K.W."/>
            <person name="Cichocki N."/>
            <person name="Veneault-Fourrey C."/>
            <person name="LaButti K."/>
            <person name="Lindquist E.A."/>
            <person name="Lipzen A."/>
            <person name="Lundell T."/>
            <person name="Morin E."/>
            <person name="Murat C."/>
            <person name="Riley R."/>
            <person name="Ohm R."/>
            <person name="Sun H."/>
            <person name="Tunlid A."/>
            <person name="Henrissat B."/>
            <person name="Grigoriev I.V."/>
            <person name="Hibbett D.S."/>
            <person name="Martin F."/>
        </authorList>
    </citation>
    <scope>NUCLEOTIDE SEQUENCE [LARGE SCALE GENOMIC DNA]</scope>
    <source>
        <strain evidence="5">F 1598</strain>
    </source>
</reference>
<feature type="domain" description="ATPase AAA-type core" evidence="3">
    <location>
        <begin position="121"/>
        <end position="154"/>
    </location>
</feature>
<keyword evidence="1" id="KW-0547">Nucleotide-binding</keyword>
<evidence type="ECO:0000256" key="1">
    <source>
        <dbReference type="ARBA" id="ARBA00022741"/>
    </source>
</evidence>
<dbReference type="AlphaFoldDB" id="A0A0C3EFF0"/>
<dbReference type="PANTHER" id="PTHR23073">
    <property type="entry name" value="26S PROTEASOME REGULATORY SUBUNIT"/>
    <property type="match status" value="1"/>
</dbReference>
<protein>
    <recommendedName>
        <fullName evidence="3">ATPase AAA-type core domain-containing protein</fullName>
    </recommendedName>
</protein>
<evidence type="ECO:0000259" key="3">
    <source>
        <dbReference type="Pfam" id="PF00004"/>
    </source>
</evidence>
<dbReference type="STRING" id="765440.A0A0C3EFF0"/>
<dbReference type="InterPro" id="IPR027417">
    <property type="entry name" value="P-loop_NTPase"/>
</dbReference>
<proteinExistence type="predicted"/>
<dbReference type="InterPro" id="IPR003959">
    <property type="entry name" value="ATPase_AAA_core"/>
</dbReference>
<dbReference type="HOGENOM" id="CLU_1200245_0_0_1"/>
<dbReference type="GO" id="GO:0005524">
    <property type="term" value="F:ATP binding"/>
    <property type="evidence" value="ECO:0007669"/>
    <property type="project" value="UniProtKB-KW"/>
</dbReference>
<evidence type="ECO:0000313" key="5">
    <source>
        <dbReference type="Proteomes" id="UP000054166"/>
    </source>
</evidence>
<dbReference type="GO" id="GO:0016887">
    <property type="term" value="F:ATP hydrolysis activity"/>
    <property type="evidence" value="ECO:0007669"/>
    <property type="project" value="InterPro"/>
</dbReference>
<dbReference type="Pfam" id="PF00004">
    <property type="entry name" value="AAA"/>
    <property type="match status" value="1"/>
</dbReference>
<reference evidence="4 5" key="1">
    <citation type="submission" date="2014-04" db="EMBL/GenBank/DDBJ databases">
        <authorList>
            <consortium name="DOE Joint Genome Institute"/>
            <person name="Kuo A."/>
            <person name="Tarkka M."/>
            <person name="Buscot F."/>
            <person name="Kohler A."/>
            <person name="Nagy L.G."/>
            <person name="Floudas D."/>
            <person name="Copeland A."/>
            <person name="Barry K.W."/>
            <person name="Cichocki N."/>
            <person name="Veneault-Fourrey C."/>
            <person name="LaButti K."/>
            <person name="Lindquist E.A."/>
            <person name="Lipzen A."/>
            <person name="Lundell T."/>
            <person name="Morin E."/>
            <person name="Murat C."/>
            <person name="Sun H."/>
            <person name="Tunlid A."/>
            <person name="Henrissat B."/>
            <person name="Grigoriev I.V."/>
            <person name="Hibbett D.S."/>
            <person name="Martin F."/>
            <person name="Nordberg H.P."/>
            <person name="Cantor M.N."/>
            <person name="Hua S.X."/>
        </authorList>
    </citation>
    <scope>NUCLEOTIDE SEQUENCE [LARGE SCALE GENOMIC DNA]</scope>
    <source>
        <strain evidence="4 5">F 1598</strain>
    </source>
</reference>
<dbReference type="EMBL" id="KN833327">
    <property type="protein sequence ID" value="KIM71410.1"/>
    <property type="molecule type" value="Genomic_DNA"/>
</dbReference>
<evidence type="ECO:0000256" key="2">
    <source>
        <dbReference type="ARBA" id="ARBA00022840"/>
    </source>
</evidence>
<organism evidence="4 5">
    <name type="scientific">Piloderma croceum (strain F 1598)</name>
    <dbReference type="NCBI Taxonomy" id="765440"/>
    <lineage>
        <taxon>Eukaryota</taxon>
        <taxon>Fungi</taxon>
        <taxon>Dikarya</taxon>
        <taxon>Basidiomycota</taxon>
        <taxon>Agaricomycotina</taxon>
        <taxon>Agaricomycetes</taxon>
        <taxon>Agaricomycetidae</taxon>
        <taxon>Atheliales</taxon>
        <taxon>Atheliaceae</taxon>
        <taxon>Piloderma</taxon>
    </lineage>
</organism>
<dbReference type="InterPro" id="IPR050221">
    <property type="entry name" value="26S_Proteasome_ATPase"/>
</dbReference>
<name>A0A0C3EFF0_PILCF</name>
<dbReference type="SUPFAM" id="SSF52540">
    <property type="entry name" value="P-loop containing nucleoside triphosphate hydrolases"/>
    <property type="match status" value="1"/>
</dbReference>
<dbReference type="Proteomes" id="UP000054166">
    <property type="component" value="Unassembled WGS sequence"/>
</dbReference>